<reference evidence="2 3" key="1">
    <citation type="journal article" date="2013" name="BMC Genomics">
        <title>ContigScape: a Cytoscape plugin facilitating microbial genome gap closing.</title>
        <authorList>
            <person name="Tang B."/>
            <person name="Wang Q."/>
            <person name="Yang M."/>
            <person name="Xie F."/>
            <person name="Zhu Y."/>
            <person name="Zhuo Y."/>
            <person name="Wang S."/>
            <person name="Gao H."/>
            <person name="Ding X."/>
            <person name="Zhang L."/>
            <person name="Zhao G."/>
            <person name="Zheng H."/>
        </authorList>
    </citation>
    <scope>NUCLEOTIDE SEQUENCE [LARGE SCALE GENOMIC DNA]</scope>
    <source>
        <strain evidence="2 3">HCCB10007</strain>
    </source>
</reference>
<name>R4T4U2_9PSEU</name>
<gene>
    <name evidence="2" type="ORF">AORI_8053</name>
</gene>
<sequence length="127" mass="13399">MPEFPRLVRLCPSAPPAASGPPLSSPCRPVDHHGVYRPGGHARPPERTSAISPGDRPVDNLGMTAGIPSQVAETLCTTCGQRWDGLTKALVNPCGETVENFIHLATACRAKLVVRRVARGRTGVPCG</sequence>
<dbReference type="EMBL" id="CP003410">
    <property type="protein sequence ID" value="AGM10634.1"/>
    <property type="molecule type" value="Genomic_DNA"/>
</dbReference>
<keyword evidence="3" id="KW-1185">Reference proteome</keyword>
<dbReference type="AlphaFoldDB" id="R4T4U2"/>
<evidence type="ECO:0000313" key="3">
    <source>
        <dbReference type="Proteomes" id="UP000013968"/>
    </source>
</evidence>
<organism evidence="2 3">
    <name type="scientific">Amycolatopsis keratiniphila</name>
    <dbReference type="NCBI Taxonomy" id="129921"/>
    <lineage>
        <taxon>Bacteria</taxon>
        <taxon>Bacillati</taxon>
        <taxon>Actinomycetota</taxon>
        <taxon>Actinomycetes</taxon>
        <taxon>Pseudonocardiales</taxon>
        <taxon>Pseudonocardiaceae</taxon>
        <taxon>Amycolatopsis</taxon>
        <taxon>Amycolatopsis japonica group</taxon>
    </lineage>
</organism>
<protein>
    <submittedName>
        <fullName evidence="2">Uncharacterized protein</fullName>
    </submittedName>
</protein>
<evidence type="ECO:0000256" key="1">
    <source>
        <dbReference type="SAM" id="MobiDB-lite"/>
    </source>
</evidence>
<dbReference type="PATRIC" id="fig|1156913.3.peg.8217"/>
<proteinExistence type="predicted"/>
<evidence type="ECO:0000313" key="2">
    <source>
        <dbReference type="EMBL" id="AGM10634.1"/>
    </source>
</evidence>
<feature type="region of interest" description="Disordered" evidence="1">
    <location>
        <begin position="15"/>
        <end position="64"/>
    </location>
</feature>
<accession>R4T4U2</accession>
<dbReference type="HOGENOM" id="CLU_1965957_0_0_11"/>
<dbReference type="KEGG" id="aoi:AORI_8053"/>
<dbReference type="Proteomes" id="UP000013968">
    <property type="component" value="Chromosome"/>
</dbReference>